<evidence type="ECO:0000313" key="6">
    <source>
        <dbReference type="EMBL" id="EFJ37251.1"/>
    </source>
</evidence>
<dbReference type="InterPro" id="IPR012677">
    <property type="entry name" value="Nucleotide-bd_a/b_plait_sf"/>
</dbReference>
<dbReference type="Gramene" id="EFJ27693">
    <property type="protein sequence ID" value="EFJ27693"/>
    <property type="gene ID" value="SELMODRAFT_9010"/>
</dbReference>
<dbReference type="SUPFAM" id="SSF54928">
    <property type="entry name" value="RNA-binding domain, RBD"/>
    <property type="match status" value="1"/>
</dbReference>
<sequence>DDDTNLYVGYLPATYDDESLKRLFSSFGQIEEVKVIKDRTTGASKGYGFVKFTDPAAASQAVFSMNGWKIEDKTLAVRIA</sequence>
<dbReference type="STRING" id="88036.D8QRH8"/>
<dbReference type="GO" id="GO:0005737">
    <property type="term" value="C:cytoplasm"/>
    <property type="evidence" value="ECO:0007669"/>
    <property type="project" value="UniProtKB-ARBA"/>
</dbReference>
<accession>D8QRH8</accession>
<dbReference type="InterPro" id="IPR050886">
    <property type="entry name" value="RNA-binding_reg"/>
</dbReference>
<feature type="domain" description="RRM" evidence="4">
    <location>
        <begin position="4"/>
        <end position="80"/>
    </location>
</feature>
<proteinExistence type="predicted"/>
<evidence type="ECO:0000256" key="1">
    <source>
        <dbReference type="ARBA" id="ARBA00022737"/>
    </source>
</evidence>
<keyword evidence="2 3" id="KW-0694">RNA-binding</keyword>
<dbReference type="Gramene" id="EFJ37251">
    <property type="protein sequence ID" value="EFJ37251"/>
    <property type="gene ID" value="SELMODRAFT_9008"/>
</dbReference>
<dbReference type="GO" id="GO:0009967">
    <property type="term" value="P:positive regulation of signal transduction"/>
    <property type="evidence" value="ECO:0007669"/>
    <property type="project" value="UniProtKB-ARBA"/>
</dbReference>
<dbReference type="KEGG" id="smo:SELMODRAFT_9010"/>
<organism evidence="7">
    <name type="scientific">Selaginella moellendorffii</name>
    <name type="common">Spikemoss</name>
    <dbReference type="NCBI Taxonomy" id="88036"/>
    <lineage>
        <taxon>Eukaryota</taxon>
        <taxon>Viridiplantae</taxon>
        <taxon>Streptophyta</taxon>
        <taxon>Embryophyta</taxon>
        <taxon>Tracheophyta</taxon>
        <taxon>Lycopodiopsida</taxon>
        <taxon>Selaginellales</taxon>
        <taxon>Selaginellaceae</taxon>
        <taxon>Selaginella</taxon>
    </lineage>
</organism>
<dbReference type="InParanoid" id="D8QRH8"/>
<dbReference type="InterPro" id="IPR035979">
    <property type="entry name" value="RBD_domain_sf"/>
</dbReference>
<name>D8QRH8_SELML</name>
<dbReference type="EMBL" id="GL377566">
    <property type="protein sequence ID" value="EFJ37251.1"/>
    <property type="molecule type" value="Genomic_DNA"/>
</dbReference>
<feature type="non-terminal residue" evidence="6">
    <location>
        <position position="80"/>
    </location>
</feature>
<dbReference type="Gene3D" id="3.30.70.330">
    <property type="match status" value="1"/>
</dbReference>
<evidence type="ECO:0000256" key="2">
    <source>
        <dbReference type="ARBA" id="ARBA00022884"/>
    </source>
</evidence>
<evidence type="ECO:0000256" key="3">
    <source>
        <dbReference type="PROSITE-ProRule" id="PRU00176"/>
    </source>
</evidence>
<dbReference type="GO" id="GO:0010629">
    <property type="term" value="P:negative regulation of gene expression"/>
    <property type="evidence" value="ECO:0007669"/>
    <property type="project" value="UniProtKB-ARBA"/>
</dbReference>
<protein>
    <recommendedName>
        <fullName evidence="4">RRM domain-containing protein</fullName>
    </recommendedName>
</protein>
<dbReference type="GO" id="GO:0005634">
    <property type="term" value="C:nucleus"/>
    <property type="evidence" value="ECO:0000318"/>
    <property type="project" value="GO_Central"/>
</dbReference>
<dbReference type="PANTHER" id="PTHR48024">
    <property type="entry name" value="GEO13361P1-RELATED"/>
    <property type="match status" value="1"/>
</dbReference>
<dbReference type="InterPro" id="IPR000504">
    <property type="entry name" value="RRM_dom"/>
</dbReference>
<dbReference type="Pfam" id="PF00076">
    <property type="entry name" value="RRM_1"/>
    <property type="match status" value="1"/>
</dbReference>
<dbReference type="eggNOG" id="KOG0119">
    <property type="taxonomic scope" value="Eukaryota"/>
</dbReference>
<dbReference type="KEGG" id="smo:SELMODRAFT_9008"/>
<dbReference type="FunFam" id="3.30.70.330:FF:000383">
    <property type="entry name" value="Sex lethal, isoform D"/>
    <property type="match status" value="1"/>
</dbReference>
<evidence type="ECO:0000313" key="7">
    <source>
        <dbReference type="Proteomes" id="UP000001514"/>
    </source>
</evidence>
<dbReference type="OMA" id="WVIMERS"/>
<dbReference type="SMART" id="SM00360">
    <property type="entry name" value="RRM"/>
    <property type="match status" value="1"/>
</dbReference>
<reference evidence="6 7" key="1">
    <citation type="journal article" date="2011" name="Science">
        <title>The Selaginella genome identifies genetic changes associated with the evolution of vascular plants.</title>
        <authorList>
            <person name="Banks J.A."/>
            <person name="Nishiyama T."/>
            <person name="Hasebe M."/>
            <person name="Bowman J.L."/>
            <person name="Gribskov M."/>
            <person name="dePamphilis C."/>
            <person name="Albert V.A."/>
            <person name="Aono N."/>
            <person name="Aoyama T."/>
            <person name="Ambrose B.A."/>
            <person name="Ashton N.W."/>
            <person name="Axtell M.J."/>
            <person name="Barker E."/>
            <person name="Barker M.S."/>
            <person name="Bennetzen J.L."/>
            <person name="Bonawitz N.D."/>
            <person name="Chapple C."/>
            <person name="Cheng C."/>
            <person name="Correa L.G."/>
            <person name="Dacre M."/>
            <person name="DeBarry J."/>
            <person name="Dreyer I."/>
            <person name="Elias M."/>
            <person name="Engstrom E.M."/>
            <person name="Estelle M."/>
            <person name="Feng L."/>
            <person name="Finet C."/>
            <person name="Floyd S.K."/>
            <person name="Frommer W.B."/>
            <person name="Fujita T."/>
            <person name="Gramzow L."/>
            <person name="Gutensohn M."/>
            <person name="Harholt J."/>
            <person name="Hattori M."/>
            <person name="Heyl A."/>
            <person name="Hirai T."/>
            <person name="Hiwatashi Y."/>
            <person name="Ishikawa M."/>
            <person name="Iwata M."/>
            <person name="Karol K.G."/>
            <person name="Koehler B."/>
            <person name="Kolukisaoglu U."/>
            <person name="Kubo M."/>
            <person name="Kurata T."/>
            <person name="Lalonde S."/>
            <person name="Li K."/>
            <person name="Li Y."/>
            <person name="Litt A."/>
            <person name="Lyons E."/>
            <person name="Manning G."/>
            <person name="Maruyama T."/>
            <person name="Michael T.P."/>
            <person name="Mikami K."/>
            <person name="Miyazaki S."/>
            <person name="Morinaga S."/>
            <person name="Murata T."/>
            <person name="Mueller-Roeber B."/>
            <person name="Nelson D.R."/>
            <person name="Obara M."/>
            <person name="Oguri Y."/>
            <person name="Olmstead R.G."/>
            <person name="Onodera N."/>
            <person name="Petersen B.L."/>
            <person name="Pils B."/>
            <person name="Prigge M."/>
            <person name="Rensing S.A."/>
            <person name="Riano-Pachon D.M."/>
            <person name="Roberts A.W."/>
            <person name="Sato Y."/>
            <person name="Scheller H.V."/>
            <person name="Schulz B."/>
            <person name="Schulz C."/>
            <person name="Shakirov E.V."/>
            <person name="Shibagaki N."/>
            <person name="Shinohara N."/>
            <person name="Shippen D.E."/>
            <person name="Soerensen I."/>
            <person name="Sotooka R."/>
            <person name="Sugimoto N."/>
            <person name="Sugita M."/>
            <person name="Sumikawa N."/>
            <person name="Tanurdzic M."/>
            <person name="Theissen G."/>
            <person name="Ulvskov P."/>
            <person name="Wakazuki S."/>
            <person name="Weng J.K."/>
            <person name="Willats W.W."/>
            <person name="Wipf D."/>
            <person name="Wolf P.G."/>
            <person name="Yang L."/>
            <person name="Zimmer A.D."/>
            <person name="Zhu Q."/>
            <person name="Mitros T."/>
            <person name="Hellsten U."/>
            <person name="Loque D."/>
            <person name="Otillar R."/>
            <person name="Salamov A."/>
            <person name="Schmutz J."/>
            <person name="Shapiro H."/>
            <person name="Lindquist E."/>
            <person name="Lucas S."/>
            <person name="Rokhsar D."/>
            <person name="Grigoriev I.V."/>
        </authorList>
    </citation>
    <scope>NUCLEOTIDE SEQUENCE [LARGE SCALE GENOMIC DNA]</scope>
</reference>
<keyword evidence="1" id="KW-0677">Repeat</keyword>
<keyword evidence="7" id="KW-1185">Reference proteome</keyword>
<dbReference type="GO" id="GO:0003729">
    <property type="term" value="F:mRNA binding"/>
    <property type="evidence" value="ECO:0000318"/>
    <property type="project" value="GO_Central"/>
</dbReference>
<feature type="non-terminal residue" evidence="6">
    <location>
        <position position="1"/>
    </location>
</feature>
<dbReference type="PANTHER" id="PTHR48024:SF56">
    <property type="entry name" value="HETEROGENEOUS NUCLEAR RIBONUCLEOPROTEIN A0"/>
    <property type="match status" value="1"/>
</dbReference>
<evidence type="ECO:0000259" key="4">
    <source>
        <dbReference type="PROSITE" id="PS50102"/>
    </source>
</evidence>
<dbReference type="EMBL" id="GL377581">
    <property type="protein sequence ID" value="EFJ27693.1"/>
    <property type="molecule type" value="Genomic_DNA"/>
</dbReference>
<evidence type="ECO:0000313" key="5">
    <source>
        <dbReference type="EMBL" id="EFJ27693.1"/>
    </source>
</evidence>
<gene>
    <name evidence="6" type="ORF">SELMODRAFT_9008</name>
    <name evidence="5" type="ORF">SELMODRAFT_9010</name>
</gene>
<dbReference type="HOGENOM" id="CLU_012062_28_8_1"/>
<dbReference type="PROSITE" id="PS50102">
    <property type="entry name" value="RRM"/>
    <property type="match status" value="1"/>
</dbReference>
<dbReference type="AlphaFoldDB" id="D8QRH8"/>
<dbReference type="Proteomes" id="UP000001514">
    <property type="component" value="Unassembled WGS sequence"/>
</dbReference>